<keyword evidence="2" id="KW-1185">Reference proteome</keyword>
<comment type="caution">
    <text evidence="1">The sequence shown here is derived from an EMBL/GenBank/DDBJ whole genome shotgun (WGS) entry which is preliminary data.</text>
</comment>
<evidence type="ECO:0000313" key="1">
    <source>
        <dbReference type="EMBL" id="KAJ3544916.1"/>
    </source>
</evidence>
<name>A0ACC1SRA3_9HYPO</name>
<evidence type="ECO:0000313" key="2">
    <source>
        <dbReference type="Proteomes" id="UP001148629"/>
    </source>
</evidence>
<dbReference type="EMBL" id="JANRMS010000173">
    <property type="protein sequence ID" value="KAJ3544916.1"/>
    <property type="molecule type" value="Genomic_DNA"/>
</dbReference>
<sequence length="145" mass="15959">MAATRNFGITSFSGSALDYQQQRQQAYGNHIGRLGRLLPVPARRAYLQYKIWNYYANVAFPKPDAILPCGKSDYAFTLWAGEDGAEFRVMVYHDVGDSHADLRGWSDIPTACDNSHGTGPADEICTQDKPVTFKIDGPVGSSPDL</sequence>
<organism evidence="1 2">
    <name type="scientific">Fusarium decemcellulare</name>
    <dbReference type="NCBI Taxonomy" id="57161"/>
    <lineage>
        <taxon>Eukaryota</taxon>
        <taxon>Fungi</taxon>
        <taxon>Dikarya</taxon>
        <taxon>Ascomycota</taxon>
        <taxon>Pezizomycotina</taxon>
        <taxon>Sordariomycetes</taxon>
        <taxon>Hypocreomycetidae</taxon>
        <taxon>Hypocreales</taxon>
        <taxon>Nectriaceae</taxon>
        <taxon>Fusarium</taxon>
        <taxon>Fusarium decemcellulare species complex</taxon>
    </lineage>
</organism>
<dbReference type="Proteomes" id="UP001148629">
    <property type="component" value="Unassembled WGS sequence"/>
</dbReference>
<gene>
    <name evidence="1" type="ORF">NM208_g2774</name>
</gene>
<accession>A0ACC1SRA3</accession>
<proteinExistence type="predicted"/>
<protein>
    <submittedName>
        <fullName evidence="1">Uncharacterized protein</fullName>
    </submittedName>
</protein>
<reference evidence="1" key="1">
    <citation type="submission" date="2022-08" db="EMBL/GenBank/DDBJ databases">
        <title>Genome Sequence of Fusarium decemcellulare.</title>
        <authorList>
            <person name="Buettner E."/>
        </authorList>
    </citation>
    <scope>NUCLEOTIDE SEQUENCE</scope>
    <source>
        <strain evidence="1">Babe19</strain>
    </source>
</reference>